<dbReference type="Gene3D" id="3.40.50.410">
    <property type="entry name" value="von Willebrand factor, type A domain"/>
    <property type="match status" value="1"/>
</dbReference>
<evidence type="ECO:0000259" key="3">
    <source>
        <dbReference type="PROSITE" id="PS50234"/>
    </source>
</evidence>
<comment type="caution">
    <text evidence="4">The sequence shown here is derived from an EMBL/GenBank/DDBJ whole genome shotgun (WGS) entry which is preliminary data.</text>
</comment>
<dbReference type="OrthoDB" id="134475at2"/>
<dbReference type="Pfam" id="PF24346">
    <property type="entry name" value="DUF7507"/>
    <property type="match status" value="1"/>
</dbReference>
<dbReference type="AlphaFoldDB" id="A0A3N0DS38"/>
<evidence type="ECO:0000313" key="4">
    <source>
        <dbReference type="EMBL" id="RNL78442.1"/>
    </source>
</evidence>
<feature type="domain" description="VWFA" evidence="3">
    <location>
        <begin position="256"/>
        <end position="453"/>
    </location>
</feature>
<dbReference type="InterPro" id="IPR055354">
    <property type="entry name" value="DUF7507"/>
</dbReference>
<evidence type="ECO:0000256" key="2">
    <source>
        <dbReference type="SAM" id="Phobius"/>
    </source>
</evidence>
<evidence type="ECO:0000256" key="1">
    <source>
        <dbReference type="SAM" id="MobiDB-lite"/>
    </source>
</evidence>
<dbReference type="InterPro" id="IPR002035">
    <property type="entry name" value="VWF_A"/>
</dbReference>
<name>A0A3N0DS38_9ACTN</name>
<accession>A0A3N0DS38</accession>
<dbReference type="Proteomes" id="UP000277094">
    <property type="component" value="Unassembled WGS sequence"/>
</dbReference>
<sequence>MPTRRAAVRTITRRGRCTRVPKKSGFPRNNSVRGPFLPGSPHQAGPGRPDPRSLPLQLRSPVALIAGIGVAVALAPLGVQAVVPAPGADEAVITVRVGGDRLSGAITDTGPADAAISGLAGARLGLFAAPTDGSPISAPWASCISDADGDCSFVVPDTQVGGAHRDARFTVKQLSAPAGWSTATSLRTHTAAGGTQTTAYQFLTGPELRAGSTYVSTSDFMYAPATTDNLDVATASSGVSLLERDNPAVVDRCGLDVAIILDTSSSVGSAMPQLVDAADSLVDALTGTRSRAAAFSFAALSPGANAGPNHAELTSISTADGASVFKQQYAGWGISTGTSWDRGLFAAASAPEHYDVAVIITDGNPDLYGDPRPVTRSVKATRFKELEYGIASANALKAKGTRVIAIGVGSGIGVAPISGPTLYDGSNPLQADRFALADYAAAGAALHDLATSLCQGSLSVVTELVPAGNSGEDVSGASPVGAGWGVTTSTTTSGVSGLPSTVTTTEDGTGAVTFPIGFGSGVSSAALAVSPSVASGYHVVTQGGQNAACHDLGTGVPIAVTNAAGGFQVEARPETATSCIVYIAANPVTPPGLFTPISVDPIAVAGRIEAIQDVDGDGRLSAGDTVIYAYDVTNLSGFTLHNVMLVSAVLGAVVCPQTQLAQAVSTTCVAHAPYVVSDADVTAGQLELGAHAEGLNIVGSTLQSSTSTVTTMIGDRIPVALTARGRP</sequence>
<protein>
    <submittedName>
        <fullName evidence="4">VWA domain-containing protein</fullName>
    </submittedName>
</protein>
<keyword evidence="2" id="KW-1133">Transmembrane helix</keyword>
<evidence type="ECO:0000313" key="5">
    <source>
        <dbReference type="Proteomes" id="UP000277094"/>
    </source>
</evidence>
<dbReference type="InterPro" id="IPR036465">
    <property type="entry name" value="vWFA_dom_sf"/>
</dbReference>
<feature type="region of interest" description="Disordered" evidence="1">
    <location>
        <begin position="19"/>
        <end position="55"/>
    </location>
</feature>
<reference evidence="4 5" key="1">
    <citation type="submission" date="2018-11" db="EMBL/GenBank/DDBJ databases">
        <authorList>
            <person name="Li F."/>
        </authorList>
    </citation>
    <scope>NUCLEOTIDE SEQUENCE [LARGE SCALE GENOMIC DNA]</scope>
    <source>
        <strain evidence="4 5">KIS18-7</strain>
    </source>
</reference>
<dbReference type="Pfam" id="PF00092">
    <property type="entry name" value="VWA"/>
    <property type="match status" value="1"/>
</dbReference>
<dbReference type="EMBL" id="RJSG01000002">
    <property type="protein sequence ID" value="RNL78442.1"/>
    <property type="molecule type" value="Genomic_DNA"/>
</dbReference>
<organism evidence="4 5">
    <name type="scientific">Nocardioides marmorisolisilvae</name>
    <dbReference type="NCBI Taxonomy" id="1542737"/>
    <lineage>
        <taxon>Bacteria</taxon>
        <taxon>Bacillati</taxon>
        <taxon>Actinomycetota</taxon>
        <taxon>Actinomycetes</taxon>
        <taxon>Propionibacteriales</taxon>
        <taxon>Nocardioidaceae</taxon>
        <taxon>Nocardioides</taxon>
    </lineage>
</organism>
<dbReference type="SUPFAM" id="SSF53300">
    <property type="entry name" value="vWA-like"/>
    <property type="match status" value="1"/>
</dbReference>
<proteinExistence type="predicted"/>
<gene>
    <name evidence="4" type="ORF">EFL95_04915</name>
</gene>
<feature type="transmembrane region" description="Helical" evidence="2">
    <location>
        <begin position="62"/>
        <end position="83"/>
    </location>
</feature>
<keyword evidence="2" id="KW-0472">Membrane</keyword>
<keyword evidence="5" id="KW-1185">Reference proteome</keyword>
<dbReference type="PROSITE" id="PS50234">
    <property type="entry name" value="VWFA"/>
    <property type="match status" value="1"/>
</dbReference>
<keyword evidence="2" id="KW-0812">Transmembrane</keyword>